<accession>A0A1I8AIG6</accession>
<sequence>MNLVHRLPMIFVPKKEDTRAQANNSKGFKDLKAAMNEYPMANLTYFSYQKGHAPKTFEERRHAGPTSGSTVAMKRALRRDYPRGSVVT</sequence>
<evidence type="ECO:0000256" key="1">
    <source>
        <dbReference type="SAM" id="MobiDB-lite"/>
    </source>
</evidence>
<name>A0A1I8AIG6_9BILA</name>
<dbReference type="AlphaFoldDB" id="A0A1I8AIG6"/>
<feature type="region of interest" description="Disordered" evidence="1">
    <location>
        <begin position="57"/>
        <end position="88"/>
    </location>
</feature>
<organism evidence="2 3">
    <name type="scientific">Steinernema glaseri</name>
    <dbReference type="NCBI Taxonomy" id="37863"/>
    <lineage>
        <taxon>Eukaryota</taxon>
        <taxon>Metazoa</taxon>
        <taxon>Ecdysozoa</taxon>
        <taxon>Nematoda</taxon>
        <taxon>Chromadorea</taxon>
        <taxon>Rhabditida</taxon>
        <taxon>Tylenchina</taxon>
        <taxon>Panagrolaimomorpha</taxon>
        <taxon>Strongyloidoidea</taxon>
        <taxon>Steinernematidae</taxon>
        <taxon>Steinernema</taxon>
    </lineage>
</organism>
<proteinExistence type="predicted"/>
<evidence type="ECO:0000313" key="3">
    <source>
        <dbReference type="WBParaSite" id="L893_g5801.t1"/>
    </source>
</evidence>
<reference evidence="3" key="1">
    <citation type="submission" date="2016-11" db="UniProtKB">
        <authorList>
            <consortium name="WormBaseParasite"/>
        </authorList>
    </citation>
    <scope>IDENTIFICATION</scope>
</reference>
<keyword evidence="2" id="KW-1185">Reference proteome</keyword>
<protein>
    <submittedName>
        <fullName evidence="3">Piwi domain-containing protein</fullName>
    </submittedName>
</protein>
<dbReference type="Proteomes" id="UP000095287">
    <property type="component" value="Unplaced"/>
</dbReference>
<dbReference type="WBParaSite" id="L893_g5801.t1">
    <property type="protein sequence ID" value="L893_g5801.t1"/>
    <property type="gene ID" value="L893_g5801"/>
</dbReference>
<evidence type="ECO:0000313" key="2">
    <source>
        <dbReference type="Proteomes" id="UP000095287"/>
    </source>
</evidence>